<dbReference type="OrthoDB" id="2456645at2"/>
<evidence type="ECO:0000313" key="3">
    <source>
        <dbReference type="EMBL" id="KZE50766.1"/>
    </source>
</evidence>
<dbReference type="Proteomes" id="UP000076510">
    <property type="component" value="Unassembled WGS sequence"/>
</dbReference>
<protein>
    <submittedName>
        <fullName evidence="3">Uncharacterized protein</fullName>
    </submittedName>
</protein>
<keyword evidence="2" id="KW-0472">Membrane</keyword>
<keyword evidence="2" id="KW-0812">Transmembrane</keyword>
<feature type="compositionally biased region" description="Basic and acidic residues" evidence="1">
    <location>
        <begin position="1"/>
        <end position="16"/>
    </location>
</feature>
<name>A0A0J5V8Z9_9BACI</name>
<feature type="transmembrane region" description="Helical" evidence="2">
    <location>
        <begin position="35"/>
        <end position="59"/>
    </location>
</feature>
<feature type="region of interest" description="Disordered" evidence="1">
    <location>
        <begin position="1"/>
        <end position="28"/>
    </location>
</feature>
<gene>
    <name evidence="3" type="ORF">AV649_15380</name>
</gene>
<organism evidence="3 4">
    <name type="scientific">Rossellomorea marisflavi</name>
    <dbReference type="NCBI Taxonomy" id="189381"/>
    <lineage>
        <taxon>Bacteria</taxon>
        <taxon>Bacillati</taxon>
        <taxon>Bacillota</taxon>
        <taxon>Bacilli</taxon>
        <taxon>Bacillales</taxon>
        <taxon>Bacillaceae</taxon>
        <taxon>Rossellomorea</taxon>
    </lineage>
</organism>
<evidence type="ECO:0000256" key="1">
    <source>
        <dbReference type="SAM" id="MobiDB-lite"/>
    </source>
</evidence>
<reference evidence="4" key="1">
    <citation type="submission" date="2016-01" db="EMBL/GenBank/DDBJ databases">
        <title>Whole genome sequencing of Bhargavaea cecembensis T14.</title>
        <authorList>
            <person name="Hong K.W."/>
        </authorList>
    </citation>
    <scope>NUCLEOTIDE SEQUENCE [LARGE SCALE GENOMIC DNA]</scope>
    <source>
        <strain evidence="4">M19</strain>
    </source>
</reference>
<evidence type="ECO:0000256" key="2">
    <source>
        <dbReference type="SAM" id="Phobius"/>
    </source>
</evidence>
<proteinExistence type="predicted"/>
<keyword evidence="2" id="KW-1133">Transmembrane helix</keyword>
<evidence type="ECO:0000313" key="4">
    <source>
        <dbReference type="Proteomes" id="UP000076510"/>
    </source>
</evidence>
<comment type="caution">
    <text evidence="3">The sequence shown here is derived from an EMBL/GenBank/DDBJ whole genome shotgun (WGS) entry which is preliminary data.</text>
</comment>
<dbReference type="RefSeq" id="WP_048013641.1">
    <property type="nucleotide sequence ID" value="NZ_CP085398.1"/>
</dbReference>
<sequence length="60" mass="6476">MPDKEPFNDVTDHMSKIEGSPISTDPGNGSLPKPIRWIGIFIIGAFALGALFILIGSFMN</sequence>
<accession>A0A0J5V8Z9</accession>
<dbReference type="PATRIC" id="fig|189381.10.peg.789"/>
<dbReference type="EMBL" id="LQQY01000009">
    <property type="protein sequence ID" value="KZE50766.1"/>
    <property type="molecule type" value="Genomic_DNA"/>
</dbReference>
<dbReference type="AlphaFoldDB" id="A0A0J5V8Z9"/>